<evidence type="ECO:0000313" key="5">
    <source>
        <dbReference type="EMBL" id="RRD90542.1"/>
    </source>
</evidence>
<name>A0A3P2A502_9NEIS</name>
<comment type="caution">
    <text evidence="5">The sequence shown here is derived from an EMBL/GenBank/DDBJ whole genome shotgun (WGS) entry which is preliminary data.</text>
</comment>
<feature type="signal peptide" evidence="3">
    <location>
        <begin position="1"/>
        <end position="25"/>
    </location>
</feature>
<organism evidence="5 6">
    <name type="scientific">Conchiformibius steedae</name>
    <dbReference type="NCBI Taxonomy" id="153493"/>
    <lineage>
        <taxon>Bacteria</taxon>
        <taxon>Pseudomonadati</taxon>
        <taxon>Pseudomonadota</taxon>
        <taxon>Betaproteobacteria</taxon>
        <taxon>Neisseriales</taxon>
        <taxon>Neisseriaceae</taxon>
        <taxon>Conchiformibius</taxon>
    </lineage>
</organism>
<gene>
    <name evidence="5" type="ORF">EII21_04480</name>
</gene>
<dbReference type="EMBL" id="RQYC01000005">
    <property type="protein sequence ID" value="RRD90542.1"/>
    <property type="molecule type" value="Genomic_DNA"/>
</dbReference>
<dbReference type="GO" id="GO:0009279">
    <property type="term" value="C:cell outer membrane"/>
    <property type="evidence" value="ECO:0007669"/>
    <property type="project" value="UniProtKB-SubCell"/>
</dbReference>
<dbReference type="AlphaFoldDB" id="A0A3P2A502"/>
<dbReference type="Proteomes" id="UP000269923">
    <property type="component" value="Unassembled WGS sequence"/>
</dbReference>
<dbReference type="InterPro" id="IPR006315">
    <property type="entry name" value="OM_autotransptr_brl_dom"/>
</dbReference>
<keyword evidence="6" id="KW-1185">Reference proteome</keyword>
<dbReference type="Gene3D" id="2.40.160.20">
    <property type="match status" value="1"/>
</dbReference>
<evidence type="ECO:0000313" key="6">
    <source>
        <dbReference type="Proteomes" id="UP000269923"/>
    </source>
</evidence>
<dbReference type="InterPro" id="IPR011250">
    <property type="entry name" value="OMP/PagP_B-barrel"/>
</dbReference>
<sequence>MKGNDIMKKVTALVLGALMSASVLAAPTGKSFTGGSVGVEVGTTKYKIKNSSTSGKSTKDFTLTGGYAFEYGDSQLIGEVGAKAKLPSSKAFTYGQTGEVKEQQRLSVGYSQGYRVTNDLMPYAKVDYIHSRFKDNLSSSKVSANGMGVGVGAKYQVAPNVEVGAEYMHSRLRGEKDSNGYRAKMQGNSVTTGVAYRF</sequence>
<dbReference type="OrthoDB" id="8605709at2"/>
<evidence type="ECO:0000256" key="2">
    <source>
        <dbReference type="ARBA" id="ARBA00022729"/>
    </source>
</evidence>
<feature type="chain" id="PRO_5018271597" evidence="3">
    <location>
        <begin position="26"/>
        <end position="198"/>
    </location>
</feature>
<proteinExistence type="predicted"/>
<evidence type="ECO:0000256" key="3">
    <source>
        <dbReference type="SAM" id="SignalP"/>
    </source>
</evidence>
<dbReference type="InterPro" id="IPR027385">
    <property type="entry name" value="Beta-barrel_OMP"/>
</dbReference>
<dbReference type="SUPFAM" id="SSF56925">
    <property type="entry name" value="OMPA-like"/>
    <property type="match status" value="1"/>
</dbReference>
<dbReference type="NCBIfam" id="TIGR01414">
    <property type="entry name" value="autotrans_barl"/>
    <property type="match status" value="1"/>
</dbReference>
<evidence type="ECO:0000259" key="4">
    <source>
        <dbReference type="Pfam" id="PF13505"/>
    </source>
</evidence>
<accession>A0A3P2A502</accession>
<reference evidence="5 6" key="1">
    <citation type="submission" date="2018-11" db="EMBL/GenBank/DDBJ databases">
        <title>Genomes From Bacteria Associated with the Canine Oral Cavity: a Test Case for Automated Genome-Based Taxonomic Assignment.</title>
        <authorList>
            <person name="Coil D.A."/>
            <person name="Jospin G."/>
            <person name="Darling A.E."/>
            <person name="Wallis C."/>
            <person name="Davis I.J."/>
            <person name="Harris S."/>
            <person name="Eisen J.A."/>
            <person name="Holcombe L.J."/>
            <person name="O'Flynn C."/>
        </authorList>
    </citation>
    <scope>NUCLEOTIDE SEQUENCE [LARGE SCALE GENOMIC DNA]</scope>
    <source>
        <strain evidence="5 6">COT-280</strain>
    </source>
</reference>
<keyword evidence="2 3" id="KW-0732">Signal</keyword>
<evidence type="ECO:0000256" key="1">
    <source>
        <dbReference type="ARBA" id="ARBA00004442"/>
    </source>
</evidence>
<dbReference type="Pfam" id="PF13505">
    <property type="entry name" value="OMP_b-brl"/>
    <property type="match status" value="1"/>
</dbReference>
<comment type="subcellular location">
    <subcellularLocation>
        <location evidence="1">Cell outer membrane</location>
    </subcellularLocation>
</comment>
<feature type="domain" description="Outer membrane protein beta-barrel" evidence="4">
    <location>
        <begin position="15"/>
        <end position="198"/>
    </location>
</feature>
<protein>
    <submittedName>
        <fullName evidence="5">Porin family protein</fullName>
    </submittedName>
</protein>